<gene>
    <name evidence="3" type="ORF">ISP13_00025</name>
</gene>
<evidence type="ECO:0000313" key="3">
    <source>
        <dbReference type="EMBL" id="MFK2871903.1"/>
    </source>
</evidence>
<keyword evidence="4" id="KW-1185">Reference proteome</keyword>
<evidence type="ECO:0000256" key="2">
    <source>
        <dbReference type="SAM" id="Phobius"/>
    </source>
</evidence>
<sequence>MDQGFKFQNCVNKYIEEHGCGPGGVPLPQPDESPAIPPPDKNAVARTALVAAVLGTLVAAAYILAD</sequence>
<comment type="caution">
    <text evidence="3">The sequence shown here is derived from an EMBL/GenBank/DDBJ whole genome shotgun (WGS) entry which is preliminary data.</text>
</comment>
<proteinExistence type="predicted"/>
<accession>A0ABW8IPM4</accession>
<feature type="transmembrane region" description="Helical" evidence="2">
    <location>
        <begin position="43"/>
        <end position="65"/>
    </location>
</feature>
<keyword evidence="2" id="KW-0472">Membrane</keyword>
<organism evidence="3 4">
    <name type="scientific">Dyella lipolytica</name>
    <dbReference type="NCBI Taxonomy" id="1867835"/>
    <lineage>
        <taxon>Bacteria</taxon>
        <taxon>Pseudomonadati</taxon>
        <taxon>Pseudomonadota</taxon>
        <taxon>Gammaproteobacteria</taxon>
        <taxon>Lysobacterales</taxon>
        <taxon>Rhodanobacteraceae</taxon>
        <taxon>Dyella</taxon>
    </lineage>
</organism>
<feature type="compositionally biased region" description="Pro residues" evidence="1">
    <location>
        <begin position="25"/>
        <end position="40"/>
    </location>
</feature>
<name>A0ABW8IPM4_9GAMM</name>
<evidence type="ECO:0000313" key="4">
    <source>
        <dbReference type="Proteomes" id="UP001620405"/>
    </source>
</evidence>
<feature type="region of interest" description="Disordered" evidence="1">
    <location>
        <begin position="21"/>
        <end position="40"/>
    </location>
</feature>
<evidence type="ECO:0000256" key="1">
    <source>
        <dbReference type="SAM" id="MobiDB-lite"/>
    </source>
</evidence>
<reference evidence="3 4" key="1">
    <citation type="submission" date="2020-10" db="EMBL/GenBank/DDBJ databases">
        <title>Phylogeny of dyella-like bacteria.</title>
        <authorList>
            <person name="Fu J."/>
        </authorList>
    </citation>
    <scope>NUCLEOTIDE SEQUENCE [LARGE SCALE GENOMIC DNA]</scope>
    <source>
        <strain evidence="3 4">DHOB07</strain>
    </source>
</reference>
<dbReference type="EMBL" id="JADIKG010000004">
    <property type="protein sequence ID" value="MFK2871903.1"/>
    <property type="molecule type" value="Genomic_DNA"/>
</dbReference>
<protein>
    <submittedName>
        <fullName evidence="3">Uncharacterized protein</fullName>
    </submittedName>
</protein>
<keyword evidence="2" id="KW-1133">Transmembrane helix</keyword>
<dbReference type="Proteomes" id="UP001620405">
    <property type="component" value="Unassembled WGS sequence"/>
</dbReference>
<dbReference type="RefSeq" id="WP_284400339.1">
    <property type="nucleotide sequence ID" value="NZ_BSNQ01000006.1"/>
</dbReference>
<keyword evidence="2" id="KW-0812">Transmembrane</keyword>